<gene>
    <name evidence="1" type="ORF">A2V97_02085</name>
</gene>
<name>A0A1F7XM06_9BACT</name>
<dbReference type="Proteomes" id="UP000177382">
    <property type="component" value="Unassembled WGS sequence"/>
</dbReference>
<protein>
    <submittedName>
        <fullName evidence="1">Uncharacterized protein</fullName>
    </submittedName>
</protein>
<comment type="caution">
    <text evidence="1">The sequence shown here is derived from an EMBL/GenBank/DDBJ whole genome shotgun (WGS) entry which is preliminary data.</text>
</comment>
<dbReference type="EMBL" id="MGFX01000006">
    <property type="protein sequence ID" value="OGM15398.1"/>
    <property type="molecule type" value="Genomic_DNA"/>
</dbReference>
<reference evidence="1 2" key="1">
    <citation type="journal article" date="2016" name="Nat. Commun.">
        <title>Thousands of microbial genomes shed light on interconnected biogeochemical processes in an aquifer system.</title>
        <authorList>
            <person name="Anantharaman K."/>
            <person name="Brown C.T."/>
            <person name="Hug L.A."/>
            <person name="Sharon I."/>
            <person name="Castelle C.J."/>
            <person name="Probst A.J."/>
            <person name="Thomas B.C."/>
            <person name="Singh A."/>
            <person name="Wilkins M.J."/>
            <person name="Karaoz U."/>
            <person name="Brodie E.L."/>
            <person name="Williams K.H."/>
            <person name="Hubbard S.S."/>
            <person name="Banfield J.F."/>
        </authorList>
    </citation>
    <scope>NUCLEOTIDE SEQUENCE [LARGE SCALE GENOMIC DNA]</scope>
</reference>
<accession>A0A1F7XM06</accession>
<sequence>MAVRERDFQYCTPEALPESWEITRVEIRRGHKTYIPTKIRRDGSGPYSHFVLEEIRWLHTRIEALRGGSTELNQAETMSNEERRRSYINVINTFCGHENATIEFIPIKGGSFNYRLALKNGNGNNGH</sequence>
<organism evidence="1 2">
    <name type="scientific">Candidatus Woesebacteria bacterium RBG_16_42_24</name>
    <dbReference type="NCBI Taxonomy" id="1802485"/>
    <lineage>
        <taxon>Bacteria</taxon>
        <taxon>Candidatus Woeseibacteriota</taxon>
    </lineage>
</organism>
<dbReference type="AlphaFoldDB" id="A0A1F7XM06"/>
<evidence type="ECO:0000313" key="1">
    <source>
        <dbReference type="EMBL" id="OGM15398.1"/>
    </source>
</evidence>
<dbReference type="STRING" id="1802485.A2V97_02085"/>
<proteinExistence type="predicted"/>
<evidence type="ECO:0000313" key="2">
    <source>
        <dbReference type="Proteomes" id="UP000177382"/>
    </source>
</evidence>